<dbReference type="PANTHER" id="PTHR42716:SF2">
    <property type="entry name" value="L-ASPARTATE OXIDASE, CHLOROPLASTIC"/>
    <property type="match status" value="1"/>
</dbReference>
<dbReference type="Proteomes" id="UP000276587">
    <property type="component" value="Unassembled WGS sequence"/>
</dbReference>
<reference evidence="7 8" key="1">
    <citation type="submission" date="2018-08" db="EMBL/GenBank/DDBJ databases">
        <title>Recombination of ecologically and evolutionarily significant loci maintains genetic cohesion in the Pseudomonas syringae species complex.</title>
        <authorList>
            <person name="Dillon M."/>
            <person name="Thakur S."/>
            <person name="Almeida R.N.D."/>
            <person name="Weir B.S."/>
            <person name="Guttman D.S."/>
        </authorList>
    </citation>
    <scope>NUCLEOTIDE SEQUENCE [LARGE SCALE GENOMIC DNA]</scope>
    <source>
        <strain evidence="7 8">ICMP 3555</strain>
    </source>
</reference>
<dbReference type="EMBL" id="RBQF01000082">
    <property type="protein sequence ID" value="RMP12589.1"/>
    <property type="molecule type" value="Genomic_DNA"/>
</dbReference>
<evidence type="ECO:0000256" key="2">
    <source>
        <dbReference type="ARBA" id="ARBA00022630"/>
    </source>
</evidence>
<keyword evidence="3" id="KW-0274">FAD</keyword>
<feature type="non-terminal residue" evidence="7">
    <location>
        <position position="113"/>
    </location>
</feature>
<keyword evidence="8" id="KW-1185">Reference proteome</keyword>
<feature type="domain" description="FAD-dependent oxidoreductase 2 FAD-binding" evidence="6">
    <location>
        <begin position="23"/>
        <end position="111"/>
    </location>
</feature>
<keyword evidence="4" id="KW-0560">Oxidoreductase</keyword>
<dbReference type="SUPFAM" id="SSF51905">
    <property type="entry name" value="FAD/NAD(P)-binding domain"/>
    <property type="match status" value="1"/>
</dbReference>
<comment type="catalytic activity">
    <reaction evidence="5">
        <text>L-aspartate + O2 = iminosuccinate + H2O2</text>
        <dbReference type="Rhea" id="RHEA:25876"/>
        <dbReference type="ChEBI" id="CHEBI:15379"/>
        <dbReference type="ChEBI" id="CHEBI:16240"/>
        <dbReference type="ChEBI" id="CHEBI:29991"/>
        <dbReference type="ChEBI" id="CHEBI:77875"/>
        <dbReference type="EC" id="1.4.3.16"/>
    </reaction>
    <physiologicalReaction direction="left-to-right" evidence="5">
        <dbReference type="Rhea" id="RHEA:25877"/>
    </physiologicalReaction>
</comment>
<protein>
    <recommendedName>
        <fullName evidence="6">FAD-dependent oxidoreductase 2 FAD-binding domain-containing protein</fullName>
    </recommendedName>
</protein>
<dbReference type="Pfam" id="PF00890">
    <property type="entry name" value="FAD_binding_2"/>
    <property type="match status" value="1"/>
</dbReference>
<gene>
    <name evidence="7" type="ORF">ALQ29_100750</name>
</gene>
<name>A0A3M4B0B0_PSEMA</name>
<evidence type="ECO:0000256" key="1">
    <source>
        <dbReference type="ARBA" id="ARBA00001974"/>
    </source>
</evidence>
<evidence type="ECO:0000313" key="7">
    <source>
        <dbReference type="EMBL" id="RMP12589.1"/>
    </source>
</evidence>
<keyword evidence="2" id="KW-0285">Flavoprotein</keyword>
<comment type="cofactor">
    <cofactor evidence="1">
        <name>FAD</name>
        <dbReference type="ChEBI" id="CHEBI:57692"/>
    </cofactor>
</comment>
<dbReference type="InterPro" id="IPR003953">
    <property type="entry name" value="FAD-dep_OxRdtase_2_FAD-bd"/>
</dbReference>
<evidence type="ECO:0000259" key="6">
    <source>
        <dbReference type="Pfam" id="PF00890"/>
    </source>
</evidence>
<evidence type="ECO:0000256" key="4">
    <source>
        <dbReference type="ARBA" id="ARBA00023002"/>
    </source>
</evidence>
<dbReference type="GO" id="GO:0034628">
    <property type="term" value="P:'de novo' NAD+ biosynthetic process from L-aspartate"/>
    <property type="evidence" value="ECO:0007669"/>
    <property type="project" value="TreeGrafter"/>
</dbReference>
<evidence type="ECO:0000313" key="8">
    <source>
        <dbReference type="Proteomes" id="UP000276587"/>
    </source>
</evidence>
<proteinExistence type="predicted"/>
<dbReference type="InterPro" id="IPR036188">
    <property type="entry name" value="FAD/NAD-bd_sf"/>
</dbReference>
<organism evidence="7 8">
    <name type="scientific">Pseudomonas marginalis pv. marginalis</name>
    <dbReference type="NCBI Taxonomy" id="97473"/>
    <lineage>
        <taxon>Bacteria</taxon>
        <taxon>Pseudomonadati</taxon>
        <taxon>Pseudomonadota</taxon>
        <taxon>Gammaproteobacteria</taxon>
        <taxon>Pseudomonadales</taxon>
        <taxon>Pseudomonadaceae</taxon>
        <taxon>Pseudomonas</taxon>
    </lineage>
</organism>
<dbReference type="GO" id="GO:0008734">
    <property type="term" value="F:L-aspartate oxidase activity"/>
    <property type="evidence" value="ECO:0007669"/>
    <property type="project" value="UniProtKB-EC"/>
</dbReference>
<dbReference type="PANTHER" id="PTHR42716">
    <property type="entry name" value="L-ASPARTATE OXIDASE"/>
    <property type="match status" value="1"/>
</dbReference>
<comment type="caution">
    <text evidence="7">The sequence shown here is derived from an EMBL/GenBank/DDBJ whole genome shotgun (WGS) entry which is preliminary data.</text>
</comment>
<evidence type="ECO:0000256" key="3">
    <source>
        <dbReference type="ARBA" id="ARBA00022827"/>
    </source>
</evidence>
<evidence type="ECO:0000256" key="5">
    <source>
        <dbReference type="ARBA" id="ARBA00048305"/>
    </source>
</evidence>
<sequence length="113" mass="11956">MFAPPLRIAFCGILPMSQQFQHDVLVIGSGAAGLSLALTLPGHLRIAVLSKGDLANGSTFWAQGGVAAVLDDTDTVQSHVEDTLNAGGGLCNEEAVRFTVEHSREAIQWLIDQ</sequence>
<accession>A0A3M4B0B0</accession>
<dbReference type="AlphaFoldDB" id="A0A3M4B0B0"/>
<dbReference type="InterPro" id="IPR005288">
    <property type="entry name" value="NadB"/>
</dbReference>
<dbReference type="Gene3D" id="3.50.50.60">
    <property type="entry name" value="FAD/NAD(P)-binding domain"/>
    <property type="match status" value="1"/>
</dbReference>